<evidence type="ECO:0000256" key="3">
    <source>
        <dbReference type="SAM" id="MobiDB-lite"/>
    </source>
</evidence>
<dbReference type="InterPro" id="IPR015919">
    <property type="entry name" value="Cadherin-like_sf"/>
</dbReference>
<dbReference type="Proteomes" id="UP001368654">
    <property type="component" value="Unassembled WGS sequence"/>
</dbReference>
<dbReference type="Pfam" id="PF11999">
    <property type="entry name" value="Ice_binding"/>
    <property type="match status" value="1"/>
</dbReference>
<sequence length="413" mass="40337">MFKASSKVRFSAAIITAVFAVALVPSTAAYAEATELDLGTASPFGVLGASTVTNTGDSVINGNLGVSPGTSITGFPPGIINGDTEATTAVATQAQSDALVAYNNAASQTPTPLGLDELSGKSLEPGVYSGGAISLNGSLVLEGTAESVWIFQAASTLLAASNSEITVTGGASVCNVFWQVGSSATIGTSATFVGTVLAYTSITANTGATIDGRLLALTGAVTLDDNLISVDETCDTTTPVETASPAITSSAPAAGETGTPYSHTVTATGTPAPTYSSSGTLPTGTTLDSATGVISGTPTTPGTFVFTITASNGATPDAIAEYSVAISAAATPTPTDDGSDEGTASEGNGTTDETATESTAAESTAVTSSAASTSAALLAESGLDPKPSLLAAGALLLLGAAMTISATRRKTAQ</sequence>
<keyword evidence="6" id="KW-1185">Reference proteome</keyword>
<comment type="caution">
    <text evidence="5">The sequence shown here is derived from an EMBL/GenBank/DDBJ whole genome shotgun (WGS) entry which is preliminary data.</text>
</comment>
<dbReference type="InterPro" id="IPR013783">
    <property type="entry name" value="Ig-like_fold"/>
</dbReference>
<reference evidence="5 6" key="1">
    <citation type="submission" date="2024-02" db="EMBL/GenBank/DDBJ databases">
        <authorList>
            <person name="Saticioglu I.B."/>
        </authorList>
    </citation>
    <scope>NUCLEOTIDE SEQUENCE [LARGE SCALE GENOMIC DNA]</scope>
    <source>
        <strain evidence="5 6">Mu-86</strain>
    </source>
</reference>
<evidence type="ECO:0000313" key="5">
    <source>
        <dbReference type="EMBL" id="MEJ1155165.1"/>
    </source>
</evidence>
<dbReference type="SUPFAM" id="SSF49313">
    <property type="entry name" value="Cadherin-like"/>
    <property type="match status" value="1"/>
</dbReference>
<name>A0ABU8LV79_9MICO</name>
<dbReference type="Gene3D" id="2.60.40.10">
    <property type="entry name" value="Immunoglobulins"/>
    <property type="match status" value="1"/>
</dbReference>
<proteinExistence type="inferred from homology"/>
<comment type="similarity">
    <text evidence="1">Belongs to the ice-binding protein family.</text>
</comment>
<protein>
    <submittedName>
        <fullName evidence="5">Ice-binding family protein</fullName>
    </submittedName>
</protein>
<dbReference type="Pfam" id="PF05345">
    <property type="entry name" value="He_PIG"/>
    <property type="match status" value="1"/>
</dbReference>
<gene>
    <name evidence="5" type="ORF">WDU96_06075</name>
</gene>
<organism evidence="5 6">
    <name type="scientific">Microbacterium marmarense</name>
    <dbReference type="NCBI Taxonomy" id="3122051"/>
    <lineage>
        <taxon>Bacteria</taxon>
        <taxon>Bacillati</taxon>
        <taxon>Actinomycetota</taxon>
        <taxon>Actinomycetes</taxon>
        <taxon>Micrococcales</taxon>
        <taxon>Microbacteriaceae</taxon>
        <taxon>Microbacterium</taxon>
    </lineage>
</organism>
<keyword evidence="2 4" id="KW-0732">Signal</keyword>
<dbReference type="InterPro" id="IPR021884">
    <property type="entry name" value="Ice-bd_prot"/>
</dbReference>
<feature type="chain" id="PRO_5046394986" evidence="4">
    <location>
        <begin position="32"/>
        <end position="413"/>
    </location>
</feature>
<evidence type="ECO:0000256" key="4">
    <source>
        <dbReference type="SAM" id="SignalP"/>
    </source>
</evidence>
<evidence type="ECO:0000256" key="2">
    <source>
        <dbReference type="ARBA" id="ARBA00022729"/>
    </source>
</evidence>
<feature type="compositionally biased region" description="Low complexity" evidence="3">
    <location>
        <begin position="350"/>
        <end position="367"/>
    </location>
</feature>
<evidence type="ECO:0000313" key="6">
    <source>
        <dbReference type="Proteomes" id="UP001368654"/>
    </source>
</evidence>
<dbReference type="EMBL" id="JBBDGL010000001">
    <property type="protein sequence ID" value="MEJ1155165.1"/>
    <property type="molecule type" value="Genomic_DNA"/>
</dbReference>
<feature type="region of interest" description="Disordered" evidence="3">
    <location>
        <begin position="330"/>
        <end position="367"/>
    </location>
</feature>
<accession>A0ABU8LV79</accession>
<feature type="signal peptide" evidence="4">
    <location>
        <begin position="1"/>
        <end position="31"/>
    </location>
</feature>
<dbReference type="RefSeq" id="WP_337337572.1">
    <property type="nucleotide sequence ID" value="NZ_JBBDGL010000001.1"/>
</dbReference>
<evidence type="ECO:0000256" key="1">
    <source>
        <dbReference type="ARBA" id="ARBA00005445"/>
    </source>
</evidence>